<dbReference type="Gene3D" id="3.30.1330.60">
    <property type="entry name" value="OmpA-like domain"/>
    <property type="match status" value="1"/>
</dbReference>
<sequence length="227" mass="24932">MRPLLLFVGLAAALPGLVGCAPTRLPGASAPSRLDSLRAENATLRSRLRRVEDSLRFRDDLATGQYYRDLRVLTDRLNRLAYEVQMRRQGGRAVRVLPADSLFEAGTATLTAGGKKRLRATIAHLETAYPTRAVRVEGHADDTPLSEALQERFASNWELSAARATAVVRYLIARSALAPSQFAALAYGATDPVASNATARGRRRNRRVRIAVLPPPQDYSRPVDTSW</sequence>
<dbReference type="Pfam" id="PF00691">
    <property type="entry name" value="OmpA"/>
    <property type="match status" value="1"/>
</dbReference>
<gene>
    <name evidence="3" type="ORF">GGP82_000713</name>
</gene>
<dbReference type="PROSITE" id="PS51257">
    <property type="entry name" value="PROKAR_LIPOPROTEIN"/>
    <property type="match status" value="1"/>
</dbReference>
<feature type="signal peptide" evidence="2">
    <location>
        <begin position="1"/>
        <end position="20"/>
    </location>
</feature>
<dbReference type="CDD" id="cd07185">
    <property type="entry name" value="OmpA_C-like"/>
    <property type="match status" value="1"/>
</dbReference>
<dbReference type="PANTHER" id="PTHR30329:SF21">
    <property type="entry name" value="LIPOPROTEIN YIAD-RELATED"/>
    <property type="match status" value="1"/>
</dbReference>
<evidence type="ECO:0000313" key="4">
    <source>
        <dbReference type="Proteomes" id="UP001155034"/>
    </source>
</evidence>
<feature type="chain" id="PRO_5041155376" evidence="2">
    <location>
        <begin position="21"/>
        <end position="227"/>
    </location>
</feature>
<organism evidence="3 4">
    <name type="scientific">Salinibacter ruber</name>
    <dbReference type="NCBI Taxonomy" id="146919"/>
    <lineage>
        <taxon>Bacteria</taxon>
        <taxon>Pseudomonadati</taxon>
        <taxon>Rhodothermota</taxon>
        <taxon>Rhodothermia</taxon>
        <taxon>Rhodothermales</taxon>
        <taxon>Salinibacteraceae</taxon>
        <taxon>Salinibacter</taxon>
    </lineage>
</organism>
<dbReference type="EMBL" id="JANTYZ010000001">
    <property type="protein sequence ID" value="MCS3864182.1"/>
    <property type="molecule type" value="Genomic_DNA"/>
</dbReference>
<reference evidence="3" key="1">
    <citation type="submission" date="2022-08" db="EMBL/GenBank/DDBJ databases">
        <title>Genomic Encyclopedia of Type Strains, Phase V (KMG-V): Genome sequencing to study the core and pangenomes of soil and plant-associated prokaryotes.</title>
        <authorList>
            <person name="Whitman W."/>
        </authorList>
    </citation>
    <scope>NUCLEOTIDE SEQUENCE</scope>
    <source>
        <strain evidence="3">SP2016B</strain>
    </source>
</reference>
<dbReference type="InterPro" id="IPR036737">
    <property type="entry name" value="OmpA-like_sf"/>
</dbReference>
<dbReference type="PANTHER" id="PTHR30329">
    <property type="entry name" value="STATOR ELEMENT OF FLAGELLAR MOTOR COMPLEX"/>
    <property type="match status" value="1"/>
</dbReference>
<dbReference type="RefSeq" id="WP_259071186.1">
    <property type="nucleotide sequence ID" value="NZ_JANTYZ010000001.1"/>
</dbReference>
<protein>
    <submittedName>
        <fullName evidence="3">Chemotaxis protein MotB</fullName>
    </submittedName>
</protein>
<dbReference type="InterPro" id="IPR006665">
    <property type="entry name" value="OmpA-like"/>
</dbReference>
<dbReference type="InterPro" id="IPR050330">
    <property type="entry name" value="Bact_OuterMem_StrucFunc"/>
</dbReference>
<name>A0A9X2PSM9_9BACT</name>
<dbReference type="Proteomes" id="UP001155034">
    <property type="component" value="Unassembled WGS sequence"/>
</dbReference>
<dbReference type="PROSITE" id="PS51123">
    <property type="entry name" value="OMPA_2"/>
    <property type="match status" value="1"/>
</dbReference>
<comment type="caution">
    <text evidence="3">The sequence shown here is derived from an EMBL/GenBank/DDBJ whole genome shotgun (WGS) entry which is preliminary data.</text>
</comment>
<dbReference type="SUPFAM" id="SSF103088">
    <property type="entry name" value="OmpA-like"/>
    <property type="match status" value="1"/>
</dbReference>
<keyword evidence="2" id="KW-0732">Signal</keyword>
<dbReference type="GO" id="GO:0016020">
    <property type="term" value="C:membrane"/>
    <property type="evidence" value="ECO:0007669"/>
    <property type="project" value="UniProtKB-UniRule"/>
</dbReference>
<dbReference type="AlphaFoldDB" id="A0A9X2PSM9"/>
<accession>A0A9X2PSM9</accession>
<proteinExistence type="predicted"/>
<evidence type="ECO:0000256" key="2">
    <source>
        <dbReference type="SAM" id="SignalP"/>
    </source>
</evidence>
<evidence type="ECO:0000256" key="1">
    <source>
        <dbReference type="PROSITE-ProRule" id="PRU00473"/>
    </source>
</evidence>
<evidence type="ECO:0000313" key="3">
    <source>
        <dbReference type="EMBL" id="MCS3864182.1"/>
    </source>
</evidence>
<keyword evidence="1" id="KW-0472">Membrane</keyword>